<dbReference type="InterPro" id="IPR032675">
    <property type="entry name" value="LRR_dom_sf"/>
</dbReference>
<dbReference type="STRING" id="157072.A0A024THW6"/>
<dbReference type="EMBL" id="KI913996">
    <property type="protein sequence ID" value="ETV92897.1"/>
    <property type="molecule type" value="Genomic_DNA"/>
</dbReference>
<protein>
    <submittedName>
        <fullName evidence="5">Uncharacterized protein</fullName>
    </submittedName>
</protein>
<dbReference type="OrthoDB" id="68466at2759"/>
<feature type="transmembrane region" description="Helical" evidence="4">
    <location>
        <begin position="192"/>
        <end position="210"/>
    </location>
</feature>
<feature type="transmembrane region" description="Helical" evidence="4">
    <location>
        <begin position="434"/>
        <end position="455"/>
    </location>
</feature>
<evidence type="ECO:0000256" key="3">
    <source>
        <dbReference type="SAM" id="MobiDB-lite"/>
    </source>
</evidence>
<keyword evidence="4" id="KW-0472">Membrane</keyword>
<dbReference type="PANTHER" id="PTHR45712">
    <property type="entry name" value="AGAP008170-PA"/>
    <property type="match status" value="1"/>
</dbReference>
<feature type="transmembrane region" description="Helical" evidence="4">
    <location>
        <begin position="297"/>
        <end position="318"/>
    </location>
</feature>
<dbReference type="Gene3D" id="3.80.10.10">
    <property type="entry name" value="Ribonuclease Inhibitor"/>
    <property type="match status" value="1"/>
</dbReference>
<keyword evidence="2" id="KW-0677">Repeat</keyword>
<organism evidence="5">
    <name type="scientific">Aphanomyces invadans</name>
    <dbReference type="NCBI Taxonomy" id="157072"/>
    <lineage>
        <taxon>Eukaryota</taxon>
        <taxon>Sar</taxon>
        <taxon>Stramenopiles</taxon>
        <taxon>Oomycota</taxon>
        <taxon>Saprolegniomycetes</taxon>
        <taxon>Saprolegniales</taxon>
        <taxon>Verrucalvaceae</taxon>
        <taxon>Aphanomyces</taxon>
    </lineage>
</organism>
<dbReference type="SUPFAM" id="SSF52058">
    <property type="entry name" value="L domain-like"/>
    <property type="match status" value="1"/>
</dbReference>
<gene>
    <name evidence="5" type="ORF">H310_12915</name>
</gene>
<evidence type="ECO:0000313" key="5">
    <source>
        <dbReference type="EMBL" id="ETV92897.1"/>
    </source>
</evidence>
<dbReference type="InterPro" id="IPR050333">
    <property type="entry name" value="SLRP"/>
</dbReference>
<feature type="region of interest" description="Disordered" evidence="3">
    <location>
        <begin position="1"/>
        <end position="56"/>
    </location>
</feature>
<evidence type="ECO:0000256" key="4">
    <source>
        <dbReference type="SAM" id="Phobius"/>
    </source>
</evidence>
<evidence type="ECO:0000256" key="2">
    <source>
        <dbReference type="ARBA" id="ARBA00022737"/>
    </source>
</evidence>
<name>A0A024THW6_9STRA</name>
<feature type="transmembrane region" description="Helical" evidence="4">
    <location>
        <begin position="88"/>
        <end position="111"/>
    </location>
</feature>
<feature type="transmembrane region" description="Helical" evidence="4">
    <location>
        <begin position="131"/>
        <end position="149"/>
    </location>
</feature>
<dbReference type="GeneID" id="20089965"/>
<feature type="transmembrane region" description="Helical" evidence="4">
    <location>
        <begin position="253"/>
        <end position="277"/>
    </location>
</feature>
<keyword evidence="1" id="KW-0433">Leucine-rich repeat</keyword>
<feature type="transmembrane region" description="Helical" evidence="4">
    <location>
        <begin position="222"/>
        <end position="241"/>
    </location>
</feature>
<accession>A0A024THW6</accession>
<dbReference type="AlphaFoldDB" id="A0A024THW6"/>
<dbReference type="RefSeq" id="XP_008878419.1">
    <property type="nucleotide sequence ID" value="XM_008880197.1"/>
</dbReference>
<evidence type="ECO:0000256" key="1">
    <source>
        <dbReference type="ARBA" id="ARBA00022614"/>
    </source>
</evidence>
<dbReference type="VEuPathDB" id="FungiDB:H310_12915"/>
<keyword evidence="4" id="KW-1133">Transmembrane helix</keyword>
<reference evidence="5" key="1">
    <citation type="submission" date="2013-12" db="EMBL/GenBank/DDBJ databases">
        <title>The Genome Sequence of Aphanomyces invadans NJM9701.</title>
        <authorList>
            <consortium name="The Broad Institute Genomics Platform"/>
            <person name="Russ C."/>
            <person name="Tyler B."/>
            <person name="van West P."/>
            <person name="Dieguez-Uribeondo J."/>
            <person name="Young S.K."/>
            <person name="Zeng Q."/>
            <person name="Gargeya S."/>
            <person name="Fitzgerald M."/>
            <person name="Abouelleil A."/>
            <person name="Alvarado L."/>
            <person name="Chapman S.B."/>
            <person name="Gainer-Dewar J."/>
            <person name="Goldberg J."/>
            <person name="Griggs A."/>
            <person name="Gujja S."/>
            <person name="Hansen M."/>
            <person name="Howarth C."/>
            <person name="Imamovic A."/>
            <person name="Ireland A."/>
            <person name="Larimer J."/>
            <person name="McCowan C."/>
            <person name="Murphy C."/>
            <person name="Pearson M."/>
            <person name="Poon T.W."/>
            <person name="Priest M."/>
            <person name="Roberts A."/>
            <person name="Saif S."/>
            <person name="Shea T."/>
            <person name="Sykes S."/>
            <person name="Wortman J."/>
            <person name="Nusbaum C."/>
            <person name="Birren B."/>
        </authorList>
    </citation>
    <scope>NUCLEOTIDE SEQUENCE [LARGE SCALE GENOMIC DNA]</scope>
    <source>
        <strain evidence="5">NJM9701</strain>
    </source>
</reference>
<proteinExistence type="predicted"/>
<feature type="compositionally biased region" description="Basic and acidic residues" evidence="3">
    <location>
        <begin position="369"/>
        <end position="378"/>
    </location>
</feature>
<feature type="compositionally biased region" description="Polar residues" evidence="3">
    <location>
        <begin position="34"/>
        <end position="45"/>
    </location>
</feature>
<sequence length="769" mass="85081">MQVTPLPGAALSGPRSHRQRPSGSSARIGPSRSRGASLNRPNRLSSVRDGGGGHRDSAVTRFSMIIRSHNANMKIRHSLSAPSIRTPILILLVFMNIVSAIYLGLWGLFFLTAHPIVITTLKLFAPVPTGIIYMGLCVWHCVDIGMIVFGTHRLHQVHQAPRLVASFHLKCVDSIRIRCVRRLLLWFAKHEIIRLGRHALVVVVLSIHAHHVSHSVVDDWFAFTYTLLVAFYCFVTPSCLLSSHPFIKRYVTLLNDAFFHFLLSTGLSSFLFFPGVYAYATSLTLPWMHHYYHDLVLTYRVLVSTSVGDLALFVFIFVTNHLTLHHLTHVALSASSVAQLQSMLVQKNGTVTNLNATNHHTDTVRKIVDNAPPPEREPNAPQPPMRQAMPQPGPPLRPASSRLSMFQGVASARRLTGRAILTFREQQTNLPFKVFFVINVVWGVVLVVAACSGLWHAPCAPGCLAHTSPWFAVHECTCKAFELHCVKLQLENASTTQIERVLLDLDDNLFSLHVVHCDMLPHGLSSVVLDRFRALFLLRIEFTPIGAWSHGTLPPTLQVLEVRYCNLTEVPHILDVAHSDNLPSLVSLSLDDTTISSVPAAMAFWPDLMHVRITHAQLTAIPPPLVLNPRISILDLKANAISTVEAWPPHVQYVDLSNNGISSVPPAVVDAYLASPFFLLLVSNPLVELDPFLLATCVLLAPLRVDIADTPLCSRLAPMLPNDLASVVCYAKCAPQCPLHALGDHVADMPCNVESCNYDMGDFNTTWHD</sequence>
<feature type="region of interest" description="Disordered" evidence="3">
    <location>
        <begin position="369"/>
        <end position="397"/>
    </location>
</feature>
<dbReference type="PANTHER" id="PTHR45712:SF22">
    <property type="entry name" value="INSULIN-LIKE GROWTH FACTOR-BINDING PROTEIN COMPLEX ACID LABILE SUBUNIT"/>
    <property type="match status" value="1"/>
</dbReference>
<keyword evidence="4" id="KW-0812">Transmembrane</keyword>